<name>A0ACC2X8Z7_9TREE</name>
<evidence type="ECO:0000313" key="2">
    <source>
        <dbReference type="Proteomes" id="UP001234202"/>
    </source>
</evidence>
<organism evidence="1 2">
    <name type="scientific">Naganishia onofrii</name>
    <dbReference type="NCBI Taxonomy" id="1851511"/>
    <lineage>
        <taxon>Eukaryota</taxon>
        <taxon>Fungi</taxon>
        <taxon>Dikarya</taxon>
        <taxon>Basidiomycota</taxon>
        <taxon>Agaricomycotina</taxon>
        <taxon>Tremellomycetes</taxon>
        <taxon>Filobasidiales</taxon>
        <taxon>Filobasidiaceae</taxon>
        <taxon>Naganishia</taxon>
    </lineage>
</organism>
<keyword evidence="2" id="KW-1185">Reference proteome</keyword>
<dbReference type="Proteomes" id="UP001234202">
    <property type="component" value="Unassembled WGS sequence"/>
</dbReference>
<accession>A0ACC2X8Z7</accession>
<sequence>MSGVNLIDTLRNVPRTNSANSAGQGRSSQPPQFQSNYTMKGKGKGRGAHIIPMSAVTRPKRKVHSFGTDSHSVDPPHPSKSLLRASSRIFAEDATVMKDQASWLDQQGYIRRVENYTSYTNDDIEAEIRRVLSSLAPPGTFDLVKLRPSSMYLSQDSTPITELPNAAVSFTAHFKSGKHAFIFIHHWRNPSAEQEDFEYHLMKGWYQATKDTDTDDDTMPAWYTGGSSSAKLPFVSVSTPPVTEQMKYKLGRNILAAILASDGNYYYYHHVLSAKVSIPPSVKAKAIPAPVASTQQGQDGNDTHETKPDISKLEVARRVRGRGSAQTILKCSKCSR</sequence>
<protein>
    <submittedName>
        <fullName evidence="1">Uncharacterized protein</fullName>
    </submittedName>
</protein>
<comment type="caution">
    <text evidence="1">The sequence shown here is derived from an EMBL/GenBank/DDBJ whole genome shotgun (WGS) entry which is preliminary data.</text>
</comment>
<reference evidence="1" key="1">
    <citation type="submission" date="2023-04" db="EMBL/GenBank/DDBJ databases">
        <title>Draft Genome sequencing of Naganishia species isolated from polar environments using Oxford Nanopore Technology.</title>
        <authorList>
            <person name="Leo P."/>
            <person name="Venkateswaran K."/>
        </authorList>
    </citation>
    <scope>NUCLEOTIDE SEQUENCE</scope>
    <source>
        <strain evidence="1">DBVPG 5303</strain>
    </source>
</reference>
<evidence type="ECO:0000313" key="1">
    <source>
        <dbReference type="EMBL" id="KAJ9119911.1"/>
    </source>
</evidence>
<proteinExistence type="predicted"/>
<gene>
    <name evidence="1" type="ORF">QFC24_005394</name>
</gene>
<dbReference type="EMBL" id="JASBWV010000022">
    <property type="protein sequence ID" value="KAJ9119911.1"/>
    <property type="molecule type" value="Genomic_DNA"/>
</dbReference>